<evidence type="ECO:0000256" key="4">
    <source>
        <dbReference type="ARBA" id="ARBA00023136"/>
    </source>
</evidence>
<dbReference type="PANTHER" id="PTHR33048:SF47">
    <property type="entry name" value="INTEGRAL MEMBRANE PROTEIN-RELATED"/>
    <property type="match status" value="1"/>
</dbReference>
<evidence type="ECO:0000256" key="1">
    <source>
        <dbReference type="ARBA" id="ARBA00004141"/>
    </source>
</evidence>
<evidence type="ECO:0000259" key="7">
    <source>
        <dbReference type="Pfam" id="PF20684"/>
    </source>
</evidence>
<accession>A0AA40ATM8</accession>
<evidence type="ECO:0000313" key="8">
    <source>
        <dbReference type="EMBL" id="KAK0721778.1"/>
    </source>
</evidence>
<dbReference type="AlphaFoldDB" id="A0AA40ATM8"/>
<comment type="caution">
    <text evidence="8">The sequence shown here is derived from an EMBL/GenBank/DDBJ whole genome shotgun (WGS) entry which is preliminary data.</text>
</comment>
<proteinExistence type="inferred from homology"/>
<keyword evidence="3 6" id="KW-1133">Transmembrane helix</keyword>
<dbReference type="Pfam" id="PF20684">
    <property type="entry name" value="Fung_rhodopsin"/>
    <property type="match status" value="1"/>
</dbReference>
<evidence type="ECO:0000256" key="5">
    <source>
        <dbReference type="ARBA" id="ARBA00038359"/>
    </source>
</evidence>
<comment type="subcellular location">
    <subcellularLocation>
        <location evidence="1">Membrane</location>
        <topology evidence="1">Multi-pass membrane protein</topology>
    </subcellularLocation>
</comment>
<dbReference type="Proteomes" id="UP001172101">
    <property type="component" value="Unassembled WGS sequence"/>
</dbReference>
<name>A0AA40ATM8_9PEZI</name>
<dbReference type="EMBL" id="JAUIRO010000003">
    <property type="protein sequence ID" value="KAK0721778.1"/>
    <property type="molecule type" value="Genomic_DNA"/>
</dbReference>
<organism evidence="8 9">
    <name type="scientific">Lasiosphaeria miniovina</name>
    <dbReference type="NCBI Taxonomy" id="1954250"/>
    <lineage>
        <taxon>Eukaryota</taxon>
        <taxon>Fungi</taxon>
        <taxon>Dikarya</taxon>
        <taxon>Ascomycota</taxon>
        <taxon>Pezizomycotina</taxon>
        <taxon>Sordariomycetes</taxon>
        <taxon>Sordariomycetidae</taxon>
        <taxon>Sordariales</taxon>
        <taxon>Lasiosphaeriaceae</taxon>
        <taxon>Lasiosphaeria</taxon>
    </lineage>
</organism>
<evidence type="ECO:0000256" key="6">
    <source>
        <dbReference type="SAM" id="Phobius"/>
    </source>
</evidence>
<sequence length="267" mass="30191">MSTHPLLWAACHHWSLCPALVVYIPVPVVWQLYLQSLFNIAHAADGTYIPGLTFLQDSEHALWALGASSILVIIGLWLIKTNFLVLFHRLGSNIPKYLWAWWACSFLVMACGIVALGLNEYECMFGRAQDIVQRCMTLEKRARMFYQGVAAAVLDAFSDLLLIIFPSWVLWNTRFSIRQKIVFSAVFALVGLTISMAVIRGSTSRSNIDDPKVARKQVNIAWIFWFAVEYLTYITRFLIHGCSSCPRGTAPHATVIKHQEREALSIL</sequence>
<keyword evidence="4 6" id="KW-0472">Membrane</keyword>
<feature type="transmembrane region" description="Helical" evidence="6">
    <location>
        <begin position="6"/>
        <end position="30"/>
    </location>
</feature>
<feature type="domain" description="Rhodopsin" evidence="7">
    <location>
        <begin position="44"/>
        <end position="230"/>
    </location>
</feature>
<dbReference type="GO" id="GO:0016020">
    <property type="term" value="C:membrane"/>
    <property type="evidence" value="ECO:0007669"/>
    <property type="project" value="UniProtKB-SubCell"/>
</dbReference>
<comment type="similarity">
    <text evidence="5">Belongs to the SAT4 family.</text>
</comment>
<keyword evidence="9" id="KW-1185">Reference proteome</keyword>
<feature type="transmembrane region" description="Helical" evidence="6">
    <location>
        <begin position="99"/>
        <end position="118"/>
    </location>
</feature>
<keyword evidence="2 6" id="KW-0812">Transmembrane</keyword>
<evidence type="ECO:0000256" key="2">
    <source>
        <dbReference type="ARBA" id="ARBA00022692"/>
    </source>
</evidence>
<feature type="transmembrane region" description="Helical" evidence="6">
    <location>
        <begin position="61"/>
        <end position="79"/>
    </location>
</feature>
<dbReference type="RefSeq" id="XP_060297702.1">
    <property type="nucleotide sequence ID" value="XM_060443675.1"/>
</dbReference>
<gene>
    <name evidence="8" type="ORF">B0T26DRAFT_739211</name>
</gene>
<dbReference type="GeneID" id="85326945"/>
<feature type="transmembrane region" description="Helical" evidence="6">
    <location>
        <begin position="181"/>
        <end position="199"/>
    </location>
</feature>
<dbReference type="PANTHER" id="PTHR33048">
    <property type="entry name" value="PTH11-LIKE INTEGRAL MEMBRANE PROTEIN (AFU_ORTHOLOGUE AFUA_5G11245)"/>
    <property type="match status" value="1"/>
</dbReference>
<feature type="transmembrane region" description="Helical" evidence="6">
    <location>
        <begin position="144"/>
        <end position="169"/>
    </location>
</feature>
<dbReference type="InterPro" id="IPR052337">
    <property type="entry name" value="SAT4-like"/>
</dbReference>
<evidence type="ECO:0000256" key="3">
    <source>
        <dbReference type="ARBA" id="ARBA00022989"/>
    </source>
</evidence>
<protein>
    <recommendedName>
        <fullName evidence="7">Rhodopsin domain-containing protein</fullName>
    </recommendedName>
</protein>
<feature type="transmembrane region" description="Helical" evidence="6">
    <location>
        <begin position="220"/>
        <end position="239"/>
    </location>
</feature>
<reference evidence="8" key="1">
    <citation type="submission" date="2023-06" db="EMBL/GenBank/DDBJ databases">
        <title>Genome-scale phylogeny and comparative genomics of the fungal order Sordariales.</title>
        <authorList>
            <consortium name="Lawrence Berkeley National Laboratory"/>
            <person name="Hensen N."/>
            <person name="Bonometti L."/>
            <person name="Westerberg I."/>
            <person name="Brannstrom I.O."/>
            <person name="Guillou S."/>
            <person name="Cros-Aarteil S."/>
            <person name="Calhoun S."/>
            <person name="Haridas S."/>
            <person name="Kuo A."/>
            <person name="Mondo S."/>
            <person name="Pangilinan J."/>
            <person name="Riley R."/>
            <person name="LaButti K."/>
            <person name="Andreopoulos B."/>
            <person name="Lipzen A."/>
            <person name="Chen C."/>
            <person name="Yanf M."/>
            <person name="Daum C."/>
            <person name="Ng V."/>
            <person name="Clum A."/>
            <person name="Steindorff A."/>
            <person name="Ohm R."/>
            <person name="Martin F."/>
            <person name="Silar P."/>
            <person name="Natvig D."/>
            <person name="Lalanne C."/>
            <person name="Gautier V."/>
            <person name="Ament-velasquez S.L."/>
            <person name="Kruys A."/>
            <person name="Hutchinson M.I."/>
            <person name="Powell A.J."/>
            <person name="Barry K."/>
            <person name="Miller A.N."/>
            <person name="Grigoriev I.V."/>
            <person name="Debuchy R."/>
            <person name="Gladieux P."/>
            <person name="Thoren M.H."/>
            <person name="Johannesson H."/>
        </authorList>
    </citation>
    <scope>NUCLEOTIDE SEQUENCE</scope>
    <source>
        <strain evidence="8">SMH2392-1A</strain>
    </source>
</reference>
<evidence type="ECO:0000313" key="9">
    <source>
        <dbReference type="Proteomes" id="UP001172101"/>
    </source>
</evidence>
<dbReference type="InterPro" id="IPR049326">
    <property type="entry name" value="Rhodopsin_dom_fungi"/>
</dbReference>